<name>A0ABU9E652_9BACT</name>
<evidence type="ECO:0000259" key="2">
    <source>
        <dbReference type="PROSITE" id="PS51201"/>
    </source>
</evidence>
<keyword evidence="5" id="KW-1185">Reference proteome</keyword>
<feature type="transmembrane region" description="Helical" evidence="1">
    <location>
        <begin position="100"/>
        <end position="125"/>
    </location>
</feature>
<proteinExistence type="predicted"/>
<dbReference type="SUPFAM" id="SSF116726">
    <property type="entry name" value="TrkA C-terminal domain-like"/>
    <property type="match status" value="1"/>
</dbReference>
<comment type="caution">
    <text evidence="4">The sequence shown here is derived from an EMBL/GenBank/DDBJ whole genome shotgun (WGS) entry which is preliminary data.</text>
</comment>
<dbReference type="Proteomes" id="UP001484239">
    <property type="component" value="Unassembled WGS sequence"/>
</dbReference>
<dbReference type="InterPro" id="IPR036291">
    <property type="entry name" value="NAD(P)-bd_dom_sf"/>
</dbReference>
<keyword evidence="1" id="KW-0812">Transmembrane</keyword>
<dbReference type="SUPFAM" id="SSF51735">
    <property type="entry name" value="NAD(P)-binding Rossmann-fold domains"/>
    <property type="match status" value="1"/>
</dbReference>
<dbReference type="Gene3D" id="3.40.50.720">
    <property type="entry name" value="NAD(P)-binding Rossmann-like Domain"/>
    <property type="match status" value="1"/>
</dbReference>
<dbReference type="InterPro" id="IPR003148">
    <property type="entry name" value="RCK_N"/>
</dbReference>
<dbReference type="EMBL" id="JBBHLI010000001">
    <property type="protein sequence ID" value="MEK9499534.1"/>
    <property type="molecule type" value="Genomic_DNA"/>
</dbReference>
<evidence type="ECO:0000256" key="1">
    <source>
        <dbReference type="SAM" id="Phobius"/>
    </source>
</evidence>
<dbReference type="PROSITE" id="PS51201">
    <property type="entry name" value="RCK_N"/>
    <property type="match status" value="1"/>
</dbReference>
<evidence type="ECO:0000259" key="3">
    <source>
        <dbReference type="PROSITE" id="PS51202"/>
    </source>
</evidence>
<dbReference type="Pfam" id="PF02254">
    <property type="entry name" value="TrkA_N"/>
    <property type="match status" value="1"/>
</dbReference>
<reference evidence="4 5" key="1">
    <citation type="submission" date="2024-02" db="EMBL/GenBank/DDBJ databases">
        <title>A novel Gemmatimonadota bacterium.</title>
        <authorList>
            <person name="Du Z.-J."/>
            <person name="Ye Y.-Q."/>
        </authorList>
    </citation>
    <scope>NUCLEOTIDE SEQUENCE [LARGE SCALE GENOMIC DNA]</scope>
    <source>
        <strain evidence="4 5">DH-20</strain>
    </source>
</reference>
<sequence length="368" mass="40180">MPHSVHSRLVASSRVRRRGRLARRLRAGWTHLAALVREFRGPLIGFVLATVVGGMIYGELHAFARGAEAAIPVFDRPYTILQLMLLEAPEDVPPEWYLALFWYAMPALFLVLVGLGAADFLDLFFNREDDRDRWSEALAMTFRHHTVVLGAGGVGLRVVRDLHDMGMDVVVIDLQPEPEAEEALGRLGTPIVQGDARLASTLERAGLPGADVFVACTGDDRINLEAAMKVREVNPSVRLVARVWDRGIGDQMARFGLADEVLSAADLSAPAFAGAALGMEITQTVEVKGQEYSTLKLTASSDSFLVRSTVGEIERTEHLEIVLVGHEGALTVDPEPEVRIAPGDDVVVFARHDRILEVVARNRRGAAG</sequence>
<feature type="transmembrane region" description="Helical" evidence="1">
    <location>
        <begin position="43"/>
        <end position="64"/>
    </location>
</feature>
<dbReference type="InterPro" id="IPR006037">
    <property type="entry name" value="RCK_C"/>
</dbReference>
<protein>
    <submittedName>
        <fullName evidence="4">TrkA family potassium uptake protein</fullName>
    </submittedName>
</protein>
<organism evidence="4 5">
    <name type="scientific">Gaopeijia maritima</name>
    <dbReference type="NCBI Taxonomy" id="3119007"/>
    <lineage>
        <taxon>Bacteria</taxon>
        <taxon>Pseudomonadati</taxon>
        <taxon>Gemmatimonadota</taxon>
        <taxon>Longimicrobiia</taxon>
        <taxon>Gaopeijiales</taxon>
        <taxon>Gaopeijiaceae</taxon>
        <taxon>Gaopeijia</taxon>
    </lineage>
</organism>
<dbReference type="PANTHER" id="PTHR43833:SF11">
    <property type="entry name" value="VOLTAGE-GATED POTASSIUM CHANNEL KCH"/>
    <property type="match status" value="1"/>
</dbReference>
<dbReference type="PROSITE" id="PS51202">
    <property type="entry name" value="RCK_C"/>
    <property type="match status" value="1"/>
</dbReference>
<dbReference type="RefSeq" id="WP_405276316.1">
    <property type="nucleotide sequence ID" value="NZ_JBBHLI010000001.1"/>
</dbReference>
<gene>
    <name evidence="4" type="ORF">WI372_00890</name>
</gene>
<dbReference type="PANTHER" id="PTHR43833">
    <property type="entry name" value="POTASSIUM CHANNEL PROTEIN 2-RELATED-RELATED"/>
    <property type="match status" value="1"/>
</dbReference>
<evidence type="ECO:0000313" key="4">
    <source>
        <dbReference type="EMBL" id="MEK9499534.1"/>
    </source>
</evidence>
<feature type="domain" description="RCK N-terminal" evidence="2">
    <location>
        <begin position="143"/>
        <end position="262"/>
    </location>
</feature>
<feature type="domain" description="RCK C-terminal" evidence="3">
    <location>
        <begin position="282"/>
        <end position="364"/>
    </location>
</feature>
<evidence type="ECO:0000313" key="5">
    <source>
        <dbReference type="Proteomes" id="UP001484239"/>
    </source>
</evidence>
<accession>A0ABU9E652</accession>
<keyword evidence="1" id="KW-1133">Transmembrane helix</keyword>
<keyword evidence="1" id="KW-0472">Membrane</keyword>
<dbReference type="Gene3D" id="3.30.70.1450">
    <property type="entry name" value="Regulator of K+ conductance, C-terminal domain"/>
    <property type="match status" value="1"/>
</dbReference>
<dbReference type="InterPro" id="IPR036721">
    <property type="entry name" value="RCK_C_sf"/>
</dbReference>
<dbReference type="InterPro" id="IPR050721">
    <property type="entry name" value="Trk_Ktr_HKT_K-transport"/>
</dbReference>